<organism evidence="19 20">
    <name type="scientific">Handelsmanbacteria sp. (strain RIFCSPLOWO2_12_FULL_64_10)</name>
    <dbReference type="NCBI Taxonomy" id="1817868"/>
    <lineage>
        <taxon>Bacteria</taxon>
        <taxon>Candidatus Handelsmaniibacteriota</taxon>
    </lineage>
</organism>
<feature type="domain" description="SLBB" evidence="18">
    <location>
        <begin position="221"/>
        <end position="301"/>
    </location>
</feature>
<sequence>MAIFIFGIARLPQAMEMTLPQVKDAEGHIIPSTPRNFPFKFVDGVPEYVIGIEDVLEITLQRAGGDVVEKVAVRPNGKISFSFLYDIQAAGLTPSEMTKALTQSLSLYIRTPRVELKIAEYRSKRIYVLGAIASITAGITGLRSGPGIYPLKGFTTALAQVLDAGGPAAGARLDEVRLTRGGGNYVLNLQRAFAVGDRSQDVVLETDDALFLPGPGQGQGQVFVLGEVGAPGIKPLERPYLLDVLTASGGFTASAWEGRVHVIRLGANPHHPTIFSVNARRLYKGDLSQNLRLEDGDIVNVSKDVLADVNQVLSQVGPILQALTLPATAVSAYTTAFGILPVLQARNIAIQGQTLNLLGGAGIPGIPGGEGTIPPTTTTPAPKPAAPEKKE</sequence>
<evidence type="ECO:0000256" key="8">
    <source>
        <dbReference type="ARBA" id="ARBA00023047"/>
    </source>
</evidence>
<keyword evidence="11" id="KW-0472">Membrane</keyword>
<dbReference type="InterPro" id="IPR049712">
    <property type="entry name" value="Poly_export"/>
</dbReference>
<evidence type="ECO:0000256" key="11">
    <source>
        <dbReference type="ARBA" id="ARBA00023136"/>
    </source>
</evidence>
<evidence type="ECO:0000256" key="10">
    <source>
        <dbReference type="ARBA" id="ARBA00023114"/>
    </source>
</evidence>
<dbReference type="InterPro" id="IPR054765">
    <property type="entry name" value="SLBB_dom"/>
</dbReference>
<keyword evidence="6" id="KW-0812">Transmembrane</keyword>
<keyword evidence="5" id="KW-0762">Sugar transport</keyword>
<dbReference type="Gene3D" id="3.30.1950.10">
    <property type="entry name" value="wza like domain"/>
    <property type="match status" value="1"/>
</dbReference>
<dbReference type="PANTHER" id="PTHR33619:SF3">
    <property type="entry name" value="POLYSACCHARIDE EXPORT PROTEIN GFCE-RELATED"/>
    <property type="match status" value="1"/>
</dbReference>
<evidence type="ECO:0000256" key="2">
    <source>
        <dbReference type="ARBA" id="ARBA00009450"/>
    </source>
</evidence>
<evidence type="ECO:0000256" key="6">
    <source>
        <dbReference type="ARBA" id="ARBA00022692"/>
    </source>
</evidence>
<evidence type="ECO:0000259" key="18">
    <source>
        <dbReference type="Pfam" id="PF22461"/>
    </source>
</evidence>
<feature type="domain" description="Soluble ligand binding" evidence="17">
    <location>
        <begin position="146"/>
        <end position="184"/>
    </location>
</feature>
<keyword evidence="3" id="KW-0813">Transport</keyword>
<evidence type="ECO:0000313" key="19">
    <source>
        <dbReference type="EMBL" id="OGG56177.1"/>
    </source>
</evidence>
<dbReference type="GO" id="GO:0009279">
    <property type="term" value="C:cell outer membrane"/>
    <property type="evidence" value="ECO:0007669"/>
    <property type="project" value="UniProtKB-SubCell"/>
</dbReference>
<dbReference type="Pfam" id="PF10531">
    <property type="entry name" value="SLBB"/>
    <property type="match status" value="1"/>
</dbReference>
<dbReference type="GO" id="GO:0015159">
    <property type="term" value="F:polysaccharide transmembrane transporter activity"/>
    <property type="evidence" value="ECO:0007669"/>
    <property type="project" value="InterPro"/>
</dbReference>
<keyword evidence="14" id="KW-0449">Lipoprotein</keyword>
<dbReference type="InterPro" id="IPR019554">
    <property type="entry name" value="Soluble_ligand-bd"/>
</dbReference>
<evidence type="ECO:0000256" key="4">
    <source>
        <dbReference type="ARBA" id="ARBA00022452"/>
    </source>
</evidence>
<evidence type="ECO:0008006" key="21">
    <source>
        <dbReference type="Google" id="ProtNLM"/>
    </source>
</evidence>
<evidence type="ECO:0000256" key="12">
    <source>
        <dbReference type="ARBA" id="ARBA00023139"/>
    </source>
</evidence>
<comment type="similarity">
    <text evidence="2">Belongs to the BexD/CtrA/VexA family.</text>
</comment>
<dbReference type="Pfam" id="PF02563">
    <property type="entry name" value="Poly_export"/>
    <property type="match status" value="1"/>
</dbReference>
<evidence type="ECO:0000259" key="16">
    <source>
        <dbReference type="Pfam" id="PF02563"/>
    </source>
</evidence>
<keyword evidence="12" id="KW-0564">Palmitate</keyword>
<proteinExistence type="inferred from homology"/>
<dbReference type="InterPro" id="IPR003715">
    <property type="entry name" value="Poly_export_N"/>
</dbReference>
<feature type="region of interest" description="Disordered" evidence="15">
    <location>
        <begin position="366"/>
        <end position="391"/>
    </location>
</feature>
<evidence type="ECO:0000313" key="20">
    <source>
        <dbReference type="Proteomes" id="UP000178606"/>
    </source>
</evidence>
<dbReference type="AlphaFoldDB" id="A0A1F6D493"/>
<protein>
    <recommendedName>
        <fullName evidence="21">Soluble ligand binding domain-containing protein</fullName>
    </recommendedName>
</protein>
<feature type="domain" description="Polysaccharide export protein N-terminal" evidence="16">
    <location>
        <begin position="46"/>
        <end position="118"/>
    </location>
</feature>
<evidence type="ECO:0000259" key="17">
    <source>
        <dbReference type="Pfam" id="PF10531"/>
    </source>
</evidence>
<reference evidence="19 20" key="1">
    <citation type="journal article" date="2016" name="Nat. Commun.">
        <title>Thousands of microbial genomes shed light on interconnected biogeochemical processes in an aquifer system.</title>
        <authorList>
            <person name="Anantharaman K."/>
            <person name="Brown C.T."/>
            <person name="Hug L.A."/>
            <person name="Sharon I."/>
            <person name="Castelle C.J."/>
            <person name="Probst A.J."/>
            <person name="Thomas B.C."/>
            <person name="Singh A."/>
            <person name="Wilkins M.J."/>
            <person name="Karaoz U."/>
            <person name="Brodie E.L."/>
            <person name="Williams K.H."/>
            <person name="Hubbard S.S."/>
            <person name="Banfield J.F."/>
        </authorList>
    </citation>
    <scope>NUCLEOTIDE SEQUENCE [LARGE SCALE GENOMIC DNA]</scope>
    <source>
        <strain evidence="20">RIFCSPLOWO2_12_FULL_64_10</strain>
    </source>
</reference>
<dbReference type="Proteomes" id="UP000178606">
    <property type="component" value="Unassembled WGS sequence"/>
</dbReference>
<keyword evidence="8" id="KW-0625">Polysaccharide transport</keyword>
<evidence type="ECO:0000256" key="7">
    <source>
        <dbReference type="ARBA" id="ARBA00022729"/>
    </source>
</evidence>
<dbReference type="GO" id="GO:0046930">
    <property type="term" value="C:pore complex"/>
    <property type="evidence" value="ECO:0007669"/>
    <property type="project" value="UniProtKB-KW"/>
</dbReference>
<dbReference type="Pfam" id="PF22461">
    <property type="entry name" value="SLBB_2"/>
    <property type="match status" value="1"/>
</dbReference>
<keyword evidence="9" id="KW-0406">Ion transport</keyword>
<dbReference type="PANTHER" id="PTHR33619">
    <property type="entry name" value="POLYSACCHARIDE EXPORT PROTEIN GFCE-RELATED"/>
    <property type="match status" value="1"/>
</dbReference>
<keyword evidence="10" id="KW-0626">Porin</keyword>
<accession>A0A1F6D493</accession>
<evidence type="ECO:0000256" key="14">
    <source>
        <dbReference type="ARBA" id="ARBA00023288"/>
    </source>
</evidence>
<evidence type="ECO:0000256" key="3">
    <source>
        <dbReference type="ARBA" id="ARBA00022448"/>
    </source>
</evidence>
<evidence type="ECO:0000256" key="1">
    <source>
        <dbReference type="ARBA" id="ARBA00004571"/>
    </source>
</evidence>
<keyword evidence="13" id="KW-0998">Cell outer membrane</keyword>
<comment type="subcellular location">
    <subcellularLocation>
        <location evidence="1">Cell outer membrane</location>
        <topology evidence="1">Multi-pass membrane protein</topology>
    </subcellularLocation>
</comment>
<keyword evidence="4" id="KW-1134">Transmembrane beta strand</keyword>
<comment type="caution">
    <text evidence="19">The sequence shown here is derived from an EMBL/GenBank/DDBJ whole genome shotgun (WGS) entry which is preliminary data.</text>
</comment>
<evidence type="ECO:0000256" key="9">
    <source>
        <dbReference type="ARBA" id="ARBA00023065"/>
    </source>
</evidence>
<evidence type="ECO:0000256" key="5">
    <source>
        <dbReference type="ARBA" id="ARBA00022597"/>
    </source>
</evidence>
<keyword evidence="7" id="KW-0732">Signal</keyword>
<name>A0A1F6D493_HANXR</name>
<dbReference type="GO" id="GO:0006811">
    <property type="term" value="P:monoatomic ion transport"/>
    <property type="evidence" value="ECO:0007669"/>
    <property type="project" value="UniProtKB-KW"/>
</dbReference>
<dbReference type="Gene3D" id="3.10.560.10">
    <property type="entry name" value="Outer membrane lipoprotein wza domain like"/>
    <property type="match status" value="2"/>
</dbReference>
<gene>
    <name evidence="19" type="ORF">A3F84_25560</name>
</gene>
<evidence type="ECO:0000256" key="15">
    <source>
        <dbReference type="SAM" id="MobiDB-lite"/>
    </source>
</evidence>
<dbReference type="GO" id="GO:0015288">
    <property type="term" value="F:porin activity"/>
    <property type="evidence" value="ECO:0007669"/>
    <property type="project" value="UniProtKB-KW"/>
</dbReference>
<dbReference type="EMBL" id="MFKF01000044">
    <property type="protein sequence ID" value="OGG56177.1"/>
    <property type="molecule type" value="Genomic_DNA"/>
</dbReference>
<evidence type="ECO:0000256" key="13">
    <source>
        <dbReference type="ARBA" id="ARBA00023237"/>
    </source>
</evidence>